<gene>
    <name evidence="14" type="ORF">BBOU_0123</name>
</gene>
<evidence type="ECO:0000256" key="4">
    <source>
        <dbReference type="ARBA" id="ARBA00013673"/>
    </source>
</evidence>
<evidence type="ECO:0000256" key="5">
    <source>
        <dbReference type="ARBA" id="ARBA00022490"/>
    </source>
</evidence>
<dbReference type="GO" id="GO:0070475">
    <property type="term" value="P:rRNA base methylation"/>
    <property type="evidence" value="ECO:0007669"/>
    <property type="project" value="TreeGrafter"/>
</dbReference>
<dbReference type="CDD" id="cd18084">
    <property type="entry name" value="RsmE-like"/>
    <property type="match status" value="1"/>
</dbReference>
<organism evidence="14 15">
    <name type="scientific">Bifidobacterium boum</name>
    <dbReference type="NCBI Taxonomy" id="78343"/>
    <lineage>
        <taxon>Bacteria</taxon>
        <taxon>Bacillati</taxon>
        <taxon>Actinomycetota</taxon>
        <taxon>Actinomycetes</taxon>
        <taxon>Bifidobacteriales</taxon>
        <taxon>Bifidobacteriaceae</taxon>
        <taxon>Bifidobacterium</taxon>
    </lineage>
</organism>
<feature type="domain" description="Ribosomal RNA small subunit methyltransferase E methyltransferase" evidence="13">
    <location>
        <begin position="82"/>
        <end position="257"/>
    </location>
</feature>
<dbReference type="InterPro" id="IPR029028">
    <property type="entry name" value="Alpha/beta_knot_MTases"/>
</dbReference>
<dbReference type="InterPro" id="IPR015947">
    <property type="entry name" value="PUA-like_sf"/>
</dbReference>
<dbReference type="NCBIfam" id="TIGR00046">
    <property type="entry name" value="RsmE family RNA methyltransferase"/>
    <property type="match status" value="1"/>
</dbReference>
<dbReference type="SUPFAM" id="SSF75217">
    <property type="entry name" value="alpha/beta knot"/>
    <property type="match status" value="1"/>
</dbReference>
<comment type="subcellular location">
    <subcellularLocation>
        <location evidence="1 12">Cytoplasm</location>
    </subcellularLocation>
</comment>
<dbReference type="AlphaFoldDB" id="A0A086ZRW0"/>
<dbReference type="Pfam" id="PF04452">
    <property type="entry name" value="Methyltrans_RNA"/>
    <property type="match status" value="1"/>
</dbReference>
<reference evidence="14 15" key="1">
    <citation type="submission" date="2014-03" db="EMBL/GenBank/DDBJ databases">
        <title>Genomics of Bifidobacteria.</title>
        <authorList>
            <person name="Ventura M."/>
            <person name="Milani C."/>
            <person name="Lugli G.A."/>
        </authorList>
    </citation>
    <scope>NUCLEOTIDE SEQUENCE [LARGE SCALE GENOMIC DNA]</scope>
    <source>
        <strain evidence="14 15">LMG 10736</strain>
    </source>
</reference>
<dbReference type="PANTHER" id="PTHR30027:SF3">
    <property type="entry name" value="16S RRNA (URACIL(1498)-N(3))-METHYLTRANSFERASE"/>
    <property type="match status" value="1"/>
</dbReference>
<dbReference type="SUPFAM" id="SSF88697">
    <property type="entry name" value="PUA domain-like"/>
    <property type="match status" value="1"/>
</dbReference>
<evidence type="ECO:0000256" key="2">
    <source>
        <dbReference type="ARBA" id="ARBA00005528"/>
    </source>
</evidence>
<dbReference type="OrthoDB" id="9808126at2"/>
<dbReference type="EC" id="2.1.1.193" evidence="3 12"/>
<dbReference type="InterPro" id="IPR029026">
    <property type="entry name" value="tRNA_m1G_MTases_N"/>
</dbReference>
<dbReference type="PANTHER" id="PTHR30027">
    <property type="entry name" value="RIBOSOMAL RNA SMALL SUBUNIT METHYLTRANSFERASE E"/>
    <property type="match status" value="1"/>
</dbReference>
<comment type="catalytic activity">
    <reaction evidence="11 12">
        <text>uridine(1498) in 16S rRNA + S-adenosyl-L-methionine = N(3)-methyluridine(1498) in 16S rRNA + S-adenosyl-L-homocysteine + H(+)</text>
        <dbReference type="Rhea" id="RHEA:42920"/>
        <dbReference type="Rhea" id="RHEA-COMP:10283"/>
        <dbReference type="Rhea" id="RHEA-COMP:10284"/>
        <dbReference type="ChEBI" id="CHEBI:15378"/>
        <dbReference type="ChEBI" id="CHEBI:57856"/>
        <dbReference type="ChEBI" id="CHEBI:59789"/>
        <dbReference type="ChEBI" id="CHEBI:65315"/>
        <dbReference type="ChEBI" id="CHEBI:74502"/>
        <dbReference type="EC" id="2.1.1.193"/>
    </reaction>
</comment>
<keyword evidence="9 12" id="KW-0949">S-adenosyl-L-methionine</keyword>
<comment type="caution">
    <text evidence="14">The sequence shown here is derived from an EMBL/GenBank/DDBJ whole genome shotgun (WGS) entry which is preliminary data.</text>
</comment>
<keyword evidence="5 12" id="KW-0963">Cytoplasm</keyword>
<dbReference type="NCBIfam" id="NF008693">
    <property type="entry name" value="PRK11713.2-3"/>
    <property type="match status" value="1"/>
</dbReference>
<keyword evidence="15" id="KW-1185">Reference proteome</keyword>
<evidence type="ECO:0000256" key="6">
    <source>
        <dbReference type="ARBA" id="ARBA00022552"/>
    </source>
</evidence>
<evidence type="ECO:0000256" key="10">
    <source>
        <dbReference type="ARBA" id="ARBA00025699"/>
    </source>
</evidence>
<dbReference type="RefSeq" id="WP_026502967.1">
    <property type="nucleotide sequence ID" value="NZ_JBQKGB010000003.1"/>
</dbReference>
<name>A0A086ZRW0_9BIFI</name>
<dbReference type="PIRSF" id="PIRSF015601">
    <property type="entry name" value="MTase_slr0722"/>
    <property type="match status" value="1"/>
</dbReference>
<accession>A0A086ZRW0</accession>
<evidence type="ECO:0000256" key="12">
    <source>
        <dbReference type="PIRNR" id="PIRNR015601"/>
    </source>
</evidence>
<keyword evidence="7 12" id="KW-0489">Methyltransferase</keyword>
<evidence type="ECO:0000259" key="13">
    <source>
        <dbReference type="Pfam" id="PF04452"/>
    </source>
</evidence>
<dbReference type="Gene3D" id="3.40.1280.10">
    <property type="match status" value="1"/>
</dbReference>
<evidence type="ECO:0000256" key="11">
    <source>
        <dbReference type="ARBA" id="ARBA00047944"/>
    </source>
</evidence>
<evidence type="ECO:0000256" key="3">
    <source>
        <dbReference type="ARBA" id="ARBA00012328"/>
    </source>
</evidence>
<dbReference type="GeneID" id="303203360"/>
<dbReference type="GO" id="GO:0070042">
    <property type="term" value="F:rRNA (uridine-N3-)-methyltransferase activity"/>
    <property type="evidence" value="ECO:0007669"/>
    <property type="project" value="TreeGrafter"/>
</dbReference>
<proteinExistence type="inferred from homology"/>
<protein>
    <recommendedName>
        <fullName evidence="4 12">Ribosomal RNA small subunit methyltransferase E</fullName>
        <ecNumber evidence="3 12">2.1.1.193</ecNumber>
    </recommendedName>
</protein>
<dbReference type="InterPro" id="IPR006700">
    <property type="entry name" value="RsmE"/>
</dbReference>
<evidence type="ECO:0000313" key="15">
    <source>
        <dbReference type="Proteomes" id="UP000029093"/>
    </source>
</evidence>
<dbReference type="Proteomes" id="UP000029093">
    <property type="component" value="Unassembled WGS sequence"/>
</dbReference>
<evidence type="ECO:0000256" key="7">
    <source>
        <dbReference type="ARBA" id="ARBA00022603"/>
    </source>
</evidence>
<evidence type="ECO:0000256" key="8">
    <source>
        <dbReference type="ARBA" id="ARBA00022679"/>
    </source>
</evidence>
<comment type="function">
    <text evidence="10 12">Specifically methylates the N3 position of the uracil ring of uridine 1498 (m3U1498) in 16S rRNA. Acts on the fully assembled 30S ribosomal subunit.</text>
</comment>
<comment type="similarity">
    <text evidence="2 12">Belongs to the RNA methyltransferase RsmE family.</text>
</comment>
<evidence type="ECO:0000256" key="1">
    <source>
        <dbReference type="ARBA" id="ARBA00004496"/>
    </source>
</evidence>
<keyword evidence="8 12" id="KW-0808">Transferase</keyword>
<keyword evidence="6 12" id="KW-0698">rRNA processing</keyword>
<evidence type="ECO:0000256" key="9">
    <source>
        <dbReference type="ARBA" id="ARBA00022691"/>
    </source>
</evidence>
<dbReference type="EMBL" id="JGYQ01000002">
    <property type="protein sequence ID" value="KFI49260.1"/>
    <property type="molecule type" value="Genomic_DNA"/>
</dbReference>
<sequence length="265" mass="29129">MTDPLFLLHPESDDAPVNTDALREGWNITLPKAIRRHAIQAMRLQDGDTLQLSDGNGLRIHTTLVDAQQGQAQVNSFSKEEPPITRLSLIQALAKTGHDEQAIDMATQIGVDQVIPWQADRSIAKWKAGRTDRKWAQTLDAATEQSRRAWRPQLGECISSKELIAICHRAMVFGDMVVVLHQDATANWNQIEQGVTRLEQRCLDDGRSRTIHVVVGPEGGISDQEAHEFAKAGALCTLLGHNILRASTAGPVALSLLSRALGRYA</sequence>
<dbReference type="GO" id="GO:0005737">
    <property type="term" value="C:cytoplasm"/>
    <property type="evidence" value="ECO:0007669"/>
    <property type="project" value="UniProtKB-SubCell"/>
</dbReference>
<dbReference type="InterPro" id="IPR046886">
    <property type="entry name" value="RsmE_MTase_dom"/>
</dbReference>
<evidence type="ECO:0000313" key="14">
    <source>
        <dbReference type="EMBL" id="KFI49260.1"/>
    </source>
</evidence>